<comment type="caution">
    <text evidence="1">The sequence shown here is derived from an EMBL/GenBank/DDBJ whole genome shotgun (WGS) entry which is preliminary data.</text>
</comment>
<dbReference type="Proteomes" id="UP000323105">
    <property type="component" value="Unassembled WGS sequence"/>
</dbReference>
<dbReference type="RefSeq" id="WP_149357216.1">
    <property type="nucleotide sequence ID" value="NZ_BKBW01000021.1"/>
</dbReference>
<dbReference type="AlphaFoldDB" id="A0A5A7MMD0"/>
<evidence type="ECO:0000313" key="1">
    <source>
        <dbReference type="EMBL" id="GEQ77971.1"/>
    </source>
</evidence>
<sequence>MTEAIEVTVRDRTEKGWWVDQSHWYQQKLFSKTGVAEIVKLKDGTVTRGLLLYGYDGWFDCGYRSIEVAQWLKPERWFTSPDDMAGKEKEYAAYRYERLYSRPSVFRGDQLNQAQNGT</sequence>
<dbReference type="EMBL" id="BKBW01000021">
    <property type="protein sequence ID" value="GEQ77971.1"/>
    <property type="molecule type" value="Genomic_DNA"/>
</dbReference>
<accession>A0A5A7MMD0</accession>
<reference evidence="1 2" key="1">
    <citation type="journal article" date="2019" name="Microbiol. Resour. Announc.">
        <title>Draft Genome Sequence of Comamonas testosteroni TA441, a Bacterium That Has a Cryptic Phenol Degradation Gene Cluster.</title>
        <authorList>
            <person name="Arai H."/>
            <person name="Ishii M."/>
        </authorList>
    </citation>
    <scope>NUCLEOTIDE SEQUENCE [LARGE SCALE GENOMIC DNA]</scope>
    <source>
        <strain evidence="1 2">TA441</strain>
    </source>
</reference>
<gene>
    <name evidence="1" type="ORF">CTTA_4976</name>
</gene>
<evidence type="ECO:0000313" key="2">
    <source>
        <dbReference type="Proteomes" id="UP000323105"/>
    </source>
</evidence>
<protein>
    <submittedName>
        <fullName evidence="1">Uncharacterized protein</fullName>
    </submittedName>
</protein>
<proteinExistence type="predicted"/>
<name>A0A5A7MMD0_COMTE</name>
<organism evidence="1 2">
    <name type="scientific">Comamonas testosteroni</name>
    <name type="common">Pseudomonas testosteroni</name>
    <dbReference type="NCBI Taxonomy" id="285"/>
    <lineage>
        <taxon>Bacteria</taxon>
        <taxon>Pseudomonadati</taxon>
        <taxon>Pseudomonadota</taxon>
        <taxon>Betaproteobacteria</taxon>
        <taxon>Burkholderiales</taxon>
        <taxon>Comamonadaceae</taxon>
        <taxon>Comamonas</taxon>
    </lineage>
</organism>